<organism evidence="3 4">
    <name type="scientific">Priestia flexa</name>
    <dbReference type="NCBI Taxonomy" id="86664"/>
    <lineage>
        <taxon>Bacteria</taxon>
        <taxon>Bacillati</taxon>
        <taxon>Bacillota</taxon>
        <taxon>Bacilli</taxon>
        <taxon>Bacillales</taxon>
        <taxon>Bacillaceae</taxon>
        <taxon>Priestia</taxon>
    </lineage>
</organism>
<name>A0A8I1MF42_9BACI</name>
<comment type="similarity">
    <text evidence="1">Belongs to the short-chain dehydrogenases/reductases (SDR) family.</text>
</comment>
<evidence type="ECO:0000313" key="3">
    <source>
        <dbReference type="EMBL" id="MBN8251260.1"/>
    </source>
</evidence>
<comment type="caution">
    <text evidence="3">The sequence shown here is derived from an EMBL/GenBank/DDBJ whole genome shotgun (WGS) entry which is preliminary data.</text>
</comment>
<dbReference type="Pfam" id="PF00106">
    <property type="entry name" value="adh_short"/>
    <property type="match status" value="1"/>
</dbReference>
<dbReference type="Gene3D" id="3.40.50.720">
    <property type="entry name" value="NAD(P)-binding Rossmann-like Domain"/>
    <property type="match status" value="1"/>
</dbReference>
<proteinExistence type="inferred from homology"/>
<evidence type="ECO:0000256" key="2">
    <source>
        <dbReference type="ARBA" id="ARBA00023002"/>
    </source>
</evidence>
<dbReference type="GO" id="GO:0016491">
    <property type="term" value="F:oxidoreductase activity"/>
    <property type="evidence" value="ECO:0007669"/>
    <property type="project" value="UniProtKB-KW"/>
</dbReference>
<evidence type="ECO:0000313" key="4">
    <source>
        <dbReference type="Proteomes" id="UP000664578"/>
    </source>
</evidence>
<dbReference type="RefSeq" id="WP_206782361.1">
    <property type="nucleotide sequence ID" value="NZ_CM125968.1"/>
</dbReference>
<keyword evidence="2" id="KW-0560">Oxidoreductase</keyword>
<dbReference type="EMBL" id="JAEMWV010000003">
    <property type="protein sequence ID" value="MBN8251260.1"/>
    <property type="molecule type" value="Genomic_DNA"/>
</dbReference>
<dbReference type="PRINTS" id="PR00081">
    <property type="entry name" value="GDHRDH"/>
</dbReference>
<reference evidence="3" key="1">
    <citation type="submission" date="2020-12" db="EMBL/GenBank/DDBJ databases">
        <title>PHA producing bacteria isolated from mangrove.</title>
        <authorList>
            <person name="Zheng W."/>
            <person name="Yu S."/>
            <person name="Huang Y."/>
        </authorList>
    </citation>
    <scope>NUCLEOTIDE SEQUENCE</scope>
    <source>
        <strain evidence="3">GN22-4</strain>
    </source>
</reference>
<dbReference type="Proteomes" id="UP000664578">
    <property type="component" value="Unassembled WGS sequence"/>
</dbReference>
<sequence>MLSKVHVIVTGAGAGIGKEIVTSCLSERAHVVACDISEDSLNELKASYSTNKLSTYTVDVADYDSVKDFFKQIKATSPGVNALVNNAGIYLAQNLLTYSEEEINKVLDVNVKGAVYFSQFFGKYLIEKDAYGTIVNMSSVWYGSCKDSFL</sequence>
<protein>
    <submittedName>
        <fullName evidence="3">SDR family NAD(P)-dependent oxidoreductase</fullName>
    </submittedName>
</protein>
<evidence type="ECO:0000256" key="1">
    <source>
        <dbReference type="ARBA" id="ARBA00006484"/>
    </source>
</evidence>
<dbReference type="CDD" id="cd05233">
    <property type="entry name" value="SDR_c"/>
    <property type="match status" value="1"/>
</dbReference>
<accession>A0A8I1MF42</accession>
<dbReference type="PRINTS" id="PR00080">
    <property type="entry name" value="SDRFAMILY"/>
</dbReference>
<gene>
    <name evidence="3" type="ORF">JF537_06690</name>
</gene>
<dbReference type="PANTHER" id="PTHR43669">
    <property type="entry name" value="5-KETO-D-GLUCONATE 5-REDUCTASE"/>
    <property type="match status" value="1"/>
</dbReference>
<dbReference type="PANTHER" id="PTHR43669:SF3">
    <property type="entry name" value="ALCOHOL DEHYDROGENASE, PUTATIVE (AFU_ORTHOLOGUE AFUA_3G03445)-RELATED"/>
    <property type="match status" value="1"/>
</dbReference>
<dbReference type="SUPFAM" id="SSF51735">
    <property type="entry name" value="NAD(P)-binding Rossmann-fold domains"/>
    <property type="match status" value="1"/>
</dbReference>
<dbReference type="InterPro" id="IPR036291">
    <property type="entry name" value="NAD(P)-bd_dom_sf"/>
</dbReference>
<dbReference type="AlphaFoldDB" id="A0A8I1MF42"/>
<dbReference type="InterPro" id="IPR002347">
    <property type="entry name" value="SDR_fam"/>
</dbReference>